<gene>
    <name evidence="2" type="ORF">RMSM_05992</name>
</gene>
<dbReference type="InterPro" id="IPR043129">
    <property type="entry name" value="ATPase_NBD"/>
</dbReference>
<comment type="similarity">
    <text evidence="1">Belongs to the ROK (NagC/XylR) family.</text>
</comment>
<dbReference type="Proteomes" id="UP000011991">
    <property type="component" value="Unassembled WGS sequence"/>
</dbReference>
<protein>
    <submittedName>
        <fullName evidence="2">ROK family protein</fullName>
    </submittedName>
</protein>
<evidence type="ECO:0000256" key="1">
    <source>
        <dbReference type="ARBA" id="ARBA00006479"/>
    </source>
</evidence>
<accession>M5RC64</accession>
<evidence type="ECO:0000313" key="2">
    <source>
        <dbReference type="EMBL" id="EMI17078.1"/>
    </source>
</evidence>
<dbReference type="Pfam" id="PF00480">
    <property type="entry name" value="ROK"/>
    <property type="match status" value="2"/>
</dbReference>
<dbReference type="PATRIC" id="fig|1265738.3.peg.5979"/>
<comment type="caution">
    <text evidence="2">The sequence shown here is derived from an EMBL/GenBank/DDBJ whole genome shotgun (WGS) entry which is preliminary data.</text>
</comment>
<dbReference type="InterPro" id="IPR000600">
    <property type="entry name" value="ROK"/>
</dbReference>
<evidence type="ECO:0000313" key="3">
    <source>
        <dbReference type="Proteomes" id="UP000011991"/>
    </source>
</evidence>
<dbReference type="PANTHER" id="PTHR18964:SF149">
    <property type="entry name" value="BIFUNCTIONAL UDP-N-ACETYLGLUCOSAMINE 2-EPIMERASE_N-ACETYLMANNOSAMINE KINASE"/>
    <property type="match status" value="1"/>
</dbReference>
<reference evidence="2 3" key="1">
    <citation type="journal article" date="2013" name="Mar. Genomics">
        <title>Expression of sulfatases in Rhodopirellula baltica and the diversity of sulfatases in the genus Rhodopirellula.</title>
        <authorList>
            <person name="Wegner C.E."/>
            <person name="Richter-Heitmann T."/>
            <person name="Klindworth A."/>
            <person name="Klockow C."/>
            <person name="Richter M."/>
            <person name="Achstetter T."/>
            <person name="Glockner F.O."/>
            <person name="Harder J."/>
        </authorList>
    </citation>
    <scope>NUCLEOTIDE SEQUENCE [LARGE SCALE GENOMIC DNA]</scope>
    <source>
        <strain evidence="2 3">SM1</strain>
    </source>
</reference>
<proteinExistence type="inferred from homology"/>
<organism evidence="2 3">
    <name type="scientific">Rhodopirellula maiorica SM1</name>
    <dbReference type="NCBI Taxonomy" id="1265738"/>
    <lineage>
        <taxon>Bacteria</taxon>
        <taxon>Pseudomonadati</taxon>
        <taxon>Planctomycetota</taxon>
        <taxon>Planctomycetia</taxon>
        <taxon>Pirellulales</taxon>
        <taxon>Pirellulaceae</taxon>
        <taxon>Novipirellula</taxon>
    </lineage>
</organism>
<keyword evidence="3" id="KW-1185">Reference proteome</keyword>
<sequence length="371" mass="39834">MGSTSLRAASVFAGGVTVTYFVGIDVGGTTSTVAIGNEDREILKISDQFPTRSTEGPTATVEDLTNAVVTELQNLNRTIADVQSIVIATPGPATLDGVLLTTPNLAHPDWVNFGIRENLQTRLSQAGGKPPVRYLGDGQAAALGEYVIRTQSLRWKDAPPFDPKDHQPDKLDSLFFLAVGTGLGGGEVSRGKVVRGCEGRAGHAGHVFLPYDAFRYDHDRQLKVGNAYSSAESAISLTALTHQLGYRLTLPQWSDHPLNSLDCAIKDKAKQLRELAAAGDALAIELFDDQAAALGVAMLIINYIGDYDLLVIGGGVCDLSDELRRRYVKQAELAYYRHALDGFRNLPGLVFSRCGDQASVIGALAEAYEET</sequence>
<name>M5RC64_9BACT</name>
<dbReference type="SUPFAM" id="SSF53067">
    <property type="entry name" value="Actin-like ATPase domain"/>
    <property type="match status" value="1"/>
</dbReference>
<dbReference type="EMBL" id="ANOG01000865">
    <property type="protein sequence ID" value="EMI17078.1"/>
    <property type="molecule type" value="Genomic_DNA"/>
</dbReference>
<dbReference type="PANTHER" id="PTHR18964">
    <property type="entry name" value="ROK (REPRESSOR, ORF, KINASE) FAMILY"/>
    <property type="match status" value="1"/>
</dbReference>
<dbReference type="Gene3D" id="3.30.420.40">
    <property type="match status" value="2"/>
</dbReference>
<dbReference type="AlphaFoldDB" id="M5RC64"/>